<evidence type="ECO:0000313" key="2">
    <source>
        <dbReference type="Proteomes" id="UP000789525"/>
    </source>
</evidence>
<sequence length="250" mass="28311">MARLMPYSAVLDLTILGKDPKETTRLKQLGGLWYKSIHVSGMLMNEWRLNDSVESALALRAAPASKQAAARIGTSKIYTKRVVWGQTPSVAQNDSGNEVPTSQNQYEGSSEDTEFQLMKVYYDKNEWRNLSNILRALCRTLPPDSEEEDRRPLYSWSLNPSQMSQTLAATFKLIETLRRSLSSYKLSQLSYTFSGSIRETAYIFYGRIYTPLSCLSSSRKDSIDTEKMTSNVPSNDRSNSYSLPHGQQFV</sequence>
<accession>A0ACA9PMB3</accession>
<protein>
    <submittedName>
        <fullName evidence="1">5161_t:CDS:1</fullName>
    </submittedName>
</protein>
<reference evidence="1" key="1">
    <citation type="submission" date="2021-06" db="EMBL/GenBank/DDBJ databases">
        <authorList>
            <person name="Kallberg Y."/>
            <person name="Tangrot J."/>
            <person name="Rosling A."/>
        </authorList>
    </citation>
    <scope>NUCLEOTIDE SEQUENCE</scope>
    <source>
        <strain evidence="1">CL356</strain>
    </source>
</reference>
<gene>
    <name evidence="1" type="ORF">ACOLOM_LOCUS10883</name>
</gene>
<organism evidence="1 2">
    <name type="scientific">Acaulospora colombiana</name>
    <dbReference type="NCBI Taxonomy" id="27376"/>
    <lineage>
        <taxon>Eukaryota</taxon>
        <taxon>Fungi</taxon>
        <taxon>Fungi incertae sedis</taxon>
        <taxon>Mucoromycota</taxon>
        <taxon>Glomeromycotina</taxon>
        <taxon>Glomeromycetes</taxon>
        <taxon>Diversisporales</taxon>
        <taxon>Acaulosporaceae</taxon>
        <taxon>Acaulospora</taxon>
    </lineage>
</organism>
<dbReference type="Proteomes" id="UP000789525">
    <property type="component" value="Unassembled WGS sequence"/>
</dbReference>
<dbReference type="EMBL" id="CAJVPT010036733">
    <property type="protein sequence ID" value="CAG8715475.1"/>
    <property type="molecule type" value="Genomic_DNA"/>
</dbReference>
<keyword evidence="2" id="KW-1185">Reference proteome</keyword>
<evidence type="ECO:0000313" key="1">
    <source>
        <dbReference type="EMBL" id="CAG8715475.1"/>
    </source>
</evidence>
<proteinExistence type="predicted"/>
<feature type="non-terminal residue" evidence="1">
    <location>
        <position position="250"/>
    </location>
</feature>
<comment type="caution">
    <text evidence="1">The sequence shown here is derived from an EMBL/GenBank/DDBJ whole genome shotgun (WGS) entry which is preliminary data.</text>
</comment>
<name>A0ACA9PMB3_9GLOM</name>